<evidence type="ECO:0000313" key="3">
    <source>
        <dbReference type="RefSeq" id="XP_038979831.1"/>
    </source>
</evidence>
<keyword evidence="1" id="KW-0812">Transmembrane</keyword>
<dbReference type="KEGG" id="pda:103708673"/>
<sequence length="110" mass="12172">MLRSGIIKIISRFLVRISAVGLGSFLFMTSSQRNFGPSSSTQGIDAVIYVKLNSRICSLVLMHNQELGLLAGTLFGTRPISWVIEQCSSAIYLHLCLVYYTFFIGKSQSC</sequence>
<organism evidence="2 3">
    <name type="scientific">Phoenix dactylifera</name>
    <name type="common">Date palm</name>
    <dbReference type="NCBI Taxonomy" id="42345"/>
    <lineage>
        <taxon>Eukaryota</taxon>
        <taxon>Viridiplantae</taxon>
        <taxon>Streptophyta</taxon>
        <taxon>Embryophyta</taxon>
        <taxon>Tracheophyta</taxon>
        <taxon>Spermatophyta</taxon>
        <taxon>Magnoliopsida</taxon>
        <taxon>Liliopsida</taxon>
        <taxon>Arecaceae</taxon>
        <taxon>Coryphoideae</taxon>
        <taxon>Phoeniceae</taxon>
        <taxon>Phoenix</taxon>
    </lineage>
</organism>
<keyword evidence="1" id="KW-1133">Transmembrane helix</keyword>
<dbReference type="AlphaFoldDB" id="A0A8B8ZZU1"/>
<dbReference type="GeneID" id="103708673"/>
<dbReference type="RefSeq" id="XP_038979831.1">
    <property type="nucleotide sequence ID" value="XM_039123903.1"/>
</dbReference>
<feature type="transmembrane region" description="Helical" evidence="1">
    <location>
        <begin position="6"/>
        <end position="28"/>
    </location>
</feature>
<keyword evidence="1" id="KW-0472">Membrane</keyword>
<keyword evidence="2" id="KW-1185">Reference proteome</keyword>
<evidence type="ECO:0000256" key="1">
    <source>
        <dbReference type="SAM" id="Phobius"/>
    </source>
</evidence>
<reference evidence="2" key="1">
    <citation type="journal article" date="2019" name="Nat. Commun.">
        <title>Genome-wide association mapping of date palm fruit traits.</title>
        <authorList>
            <person name="Hazzouri K.M."/>
            <person name="Gros-Balthazard M."/>
            <person name="Flowers J.M."/>
            <person name="Copetti D."/>
            <person name="Lemansour A."/>
            <person name="Lebrun M."/>
            <person name="Masmoudi K."/>
            <person name="Ferrand S."/>
            <person name="Dhar M.I."/>
            <person name="Fresquez Z.A."/>
            <person name="Rosas U."/>
            <person name="Zhang J."/>
            <person name="Talag J."/>
            <person name="Lee S."/>
            <person name="Kudrna D."/>
            <person name="Powell R.F."/>
            <person name="Leitch I.J."/>
            <person name="Krueger R.R."/>
            <person name="Wing R.A."/>
            <person name="Amiri K.M.A."/>
            <person name="Purugganan M.D."/>
        </authorList>
    </citation>
    <scope>NUCLEOTIDE SEQUENCE [LARGE SCALE GENOMIC DNA]</scope>
    <source>
        <strain evidence="2">cv. Khalas</strain>
    </source>
</reference>
<accession>A0A8B8ZZU1</accession>
<dbReference type="Proteomes" id="UP000228380">
    <property type="component" value="Chromosome 2"/>
</dbReference>
<reference evidence="3" key="2">
    <citation type="submission" date="2025-08" db="UniProtKB">
        <authorList>
            <consortium name="RefSeq"/>
        </authorList>
    </citation>
    <scope>IDENTIFICATION</scope>
    <source>
        <tissue evidence="3">Young leaves</tissue>
    </source>
</reference>
<protein>
    <submittedName>
        <fullName evidence="3">Uncharacterized protein LOC103708673 isoform X1</fullName>
    </submittedName>
</protein>
<name>A0A8B8ZZU1_PHODC</name>
<proteinExistence type="predicted"/>
<gene>
    <name evidence="3" type="primary">LOC103708673</name>
</gene>
<evidence type="ECO:0000313" key="2">
    <source>
        <dbReference type="Proteomes" id="UP000228380"/>
    </source>
</evidence>